<dbReference type="AlphaFoldDB" id="A0A2H3D5L2"/>
<keyword evidence="2" id="KW-1185">Reference proteome</keyword>
<sequence length="203" mass="22707">MGSTREARPRVECAKAAGEITPLHVDQLVRKYGEAMKAFRDVIQEGLAVGVADMEVYGSAFRKKHGCLVDPWPAELAHSTMNSSADFSDIHRDWEVPVSEIRSWTYILIEVFGFEAVLAFRDRAIESLLDEMNELLLACEGEVLRNHAAINDRVTAWRNNVAVVPSHAPPIRPFDLHRRVFSFLNDEHSTPGEAPDDAPTSIL</sequence>
<protein>
    <submittedName>
        <fullName evidence="1">Uncharacterized protein</fullName>
    </submittedName>
</protein>
<dbReference type="Proteomes" id="UP000217790">
    <property type="component" value="Unassembled WGS sequence"/>
</dbReference>
<dbReference type="EMBL" id="KZ293665">
    <property type="protein sequence ID" value="PBK90535.1"/>
    <property type="molecule type" value="Genomic_DNA"/>
</dbReference>
<accession>A0A2H3D5L2</accession>
<name>A0A2H3D5L2_ARMGA</name>
<proteinExistence type="predicted"/>
<evidence type="ECO:0000313" key="2">
    <source>
        <dbReference type="Proteomes" id="UP000217790"/>
    </source>
</evidence>
<dbReference type="InParanoid" id="A0A2H3D5L2"/>
<dbReference type="OrthoDB" id="3090134at2759"/>
<evidence type="ECO:0000313" key="1">
    <source>
        <dbReference type="EMBL" id="PBK90535.1"/>
    </source>
</evidence>
<gene>
    <name evidence="1" type="ORF">ARMGADRAFT_299604</name>
</gene>
<reference evidence="2" key="1">
    <citation type="journal article" date="2017" name="Nat. Ecol. Evol.">
        <title>Genome expansion and lineage-specific genetic innovations in the forest pathogenic fungi Armillaria.</title>
        <authorList>
            <person name="Sipos G."/>
            <person name="Prasanna A.N."/>
            <person name="Walter M.C."/>
            <person name="O'Connor E."/>
            <person name="Balint B."/>
            <person name="Krizsan K."/>
            <person name="Kiss B."/>
            <person name="Hess J."/>
            <person name="Varga T."/>
            <person name="Slot J."/>
            <person name="Riley R."/>
            <person name="Boka B."/>
            <person name="Rigling D."/>
            <person name="Barry K."/>
            <person name="Lee J."/>
            <person name="Mihaltcheva S."/>
            <person name="LaButti K."/>
            <person name="Lipzen A."/>
            <person name="Waldron R."/>
            <person name="Moloney N.M."/>
            <person name="Sperisen C."/>
            <person name="Kredics L."/>
            <person name="Vagvoelgyi C."/>
            <person name="Patrignani A."/>
            <person name="Fitzpatrick D."/>
            <person name="Nagy I."/>
            <person name="Doyle S."/>
            <person name="Anderson J.B."/>
            <person name="Grigoriev I.V."/>
            <person name="Gueldener U."/>
            <person name="Muensterkoetter M."/>
            <person name="Nagy L.G."/>
        </authorList>
    </citation>
    <scope>NUCLEOTIDE SEQUENCE [LARGE SCALE GENOMIC DNA]</scope>
    <source>
        <strain evidence="2">Ar21-2</strain>
    </source>
</reference>
<organism evidence="1 2">
    <name type="scientific">Armillaria gallica</name>
    <name type="common">Bulbous honey fungus</name>
    <name type="synonym">Armillaria bulbosa</name>
    <dbReference type="NCBI Taxonomy" id="47427"/>
    <lineage>
        <taxon>Eukaryota</taxon>
        <taxon>Fungi</taxon>
        <taxon>Dikarya</taxon>
        <taxon>Basidiomycota</taxon>
        <taxon>Agaricomycotina</taxon>
        <taxon>Agaricomycetes</taxon>
        <taxon>Agaricomycetidae</taxon>
        <taxon>Agaricales</taxon>
        <taxon>Marasmiineae</taxon>
        <taxon>Physalacriaceae</taxon>
        <taxon>Armillaria</taxon>
    </lineage>
</organism>